<reference evidence="2 3" key="1">
    <citation type="submission" date="2024-06" db="EMBL/GenBank/DDBJ databases">
        <title>The Natural Products Discovery Center: Release of the First 8490 Sequenced Strains for Exploring Actinobacteria Biosynthetic Diversity.</title>
        <authorList>
            <person name="Kalkreuter E."/>
            <person name="Kautsar S.A."/>
            <person name="Yang D."/>
            <person name="Bader C.D."/>
            <person name="Teijaro C.N."/>
            <person name="Fluegel L."/>
            <person name="Davis C.M."/>
            <person name="Simpson J.R."/>
            <person name="Lauterbach L."/>
            <person name="Steele A.D."/>
            <person name="Gui C."/>
            <person name="Meng S."/>
            <person name="Li G."/>
            <person name="Viehrig K."/>
            <person name="Ye F."/>
            <person name="Su P."/>
            <person name="Kiefer A.F."/>
            <person name="Nichols A."/>
            <person name="Cepeda A.J."/>
            <person name="Yan W."/>
            <person name="Fan B."/>
            <person name="Jiang Y."/>
            <person name="Adhikari A."/>
            <person name="Zheng C.-J."/>
            <person name="Schuster L."/>
            <person name="Cowan T.M."/>
            <person name="Smanski M.J."/>
            <person name="Chevrette M.G."/>
            <person name="De Carvalho L.P.S."/>
            <person name="Shen B."/>
        </authorList>
    </citation>
    <scope>NUCLEOTIDE SEQUENCE [LARGE SCALE GENOMIC DNA]</scope>
    <source>
        <strain evidence="2 3">NPDC048946</strain>
    </source>
</reference>
<dbReference type="Proteomes" id="UP001551482">
    <property type="component" value="Unassembled WGS sequence"/>
</dbReference>
<dbReference type="RefSeq" id="WP_358356563.1">
    <property type="nucleotide sequence ID" value="NZ_JBEZFP010000058.1"/>
</dbReference>
<feature type="region of interest" description="Disordered" evidence="1">
    <location>
        <begin position="59"/>
        <end position="88"/>
    </location>
</feature>
<gene>
    <name evidence="2" type="ORF">AB0C36_22225</name>
</gene>
<organism evidence="2 3">
    <name type="scientific">Streptodolium elevatio</name>
    <dbReference type="NCBI Taxonomy" id="3157996"/>
    <lineage>
        <taxon>Bacteria</taxon>
        <taxon>Bacillati</taxon>
        <taxon>Actinomycetota</taxon>
        <taxon>Actinomycetes</taxon>
        <taxon>Kitasatosporales</taxon>
        <taxon>Streptomycetaceae</taxon>
        <taxon>Streptodolium</taxon>
    </lineage>
</organism>
<dbReference type="Gene3D" id="3.20.20.80">
    <property type="entry name" value="Glycosidases"/>
    <property type="match status" value="1"/>
</dbReference>
<dbReference type="EMBL" id="JBEZFP010000058">
    <property type="protein sequence ID" value="MEU8136215.1"/>
    <property type="molecule type" value="Genomic_DNA"/>
</dbReference>
<protein>
    <submittedName>
        <fullName evidence="2">Uncharacterized protein</fullName>
    </submittedName>
</protein>
<evidence type="ECO:0000313" key="2">
    <source>
        <dbReference type="EMBL" id="MEU8136215.1"/>
    </source>
</evidence>
<sequence length="88" mass="9110">MQLSGDALGIALRHTHDVVGDVPIVVSESGIATVDDGWRIAYTSAAPAALYDAVRSGVDVRGGSGRSPWRTPAEPRRVLVPMSGRAGG</sequence>
<evidence type="ECO:0000313" key="3">
    <source>
        <dbReference type="Proteomes" id="UP001551482"/>
    </source>
</evidence>
<dbReference type="SUPFAM" id="SSF51445">
    <property type="entry name" value="(Trans)glycosidases"/>
    <property type="match status" value="1"/>
</dbReference>
<evidence type="ECO:0000256" key="1">
    <source>
        <dbReference type="SAM" id="MobiDB-lite"/>
    </source>
</evidence>
<accession>A0ABV3DKD2</accession>
<keyword evidence="3" id="KW-1185">Reference proteome</keyword>
<comment type="caution">
    <text evidence="2">The sequence shown here is derived from an EMBL/GenBank/DDBJ whole genome shotgun (WGS) entry which is preliminary data.</text>
</comment>
<proteinExistence type="predicted"/>
<name>A0ABV3DKD2_9ACTN</name>
<dbReference type="InterPro" id="IPR017853">
    <property type="entry name" value="GH"/>
</dbReference>